<accession>A0A927IIX8</accession>
<name>A0A927IIX8_9BACT</name>
<evidence type="ECO:0000256" key="1">
    <source>
        <dbReference type="ARBA" id="ARBA00022649"/>
    </source>
</evidence>
<gene>
    <name evidence="2" type="ORF">IEN85_15780</name>
</gene>
<evidence type="ECO:0000313" key="3">
    <source>
        <dbReference type="Proteomes" id="UP000622317"/>
    </source>
</evidence>
<proteinExistence type="predicted"/>
<evidence type="ECO:0000313" key="2">
    <source>
        <dbReference type="EMBL" id="MBD5780960.1"/>
    </source>
</evidence>
<dbReference type="InterPro" id="IPR035093">
    <property type="entry name" value="RelE/ParE_toxin_dom_sf"/>
</dbReference>
<dbReference type="Proteomes" id="UP000622317">
    <property type="component" value="Unassembled WGS sequence"/>
</dbReference>
<dbReference type="InterPro" id="IPR007712">
    <property type="entry name" value="RelE/ParE_toxin"/>
</dbReference>
<organism evidence="2 3">
    <name type="scientific">Pelagicoccus enzymogenes</name>
    <dbReference type="NCBI Taxonomy" id="2773457"/>
    <lineage>
        <taxon>Bacteria</taxon>
        <taxon>Pseudomonadati</taxon>
        <taxon>Verrucomicrobiota</taxon>
        <taxon>Opitutia</taxon>
        <taxon>Puniceicoccales</taxon>
        <taxon>Pelagicoccaceae</taxon>
        <taxon>Pelagicoccus</taxon>
    </lineage>
</organism>
<protein>
    <submittedName>
        <fullName evidence="2">Type II toxin-antitoxin system RelE/ParE family toxin</fullName>
    </submittedName>
</protein>
<dbReference type="AlphaFoldDB" id="A0A927IIX8"/>
<reference evidence="2" key="1">
    <citation type="submission" date="2020-09" db="EMBL/GenBank/DDBJ databases">
        <title>Pelagicoccus enzymogenes sp. nov. with an EPS production, isolated from marine sediment.</title>
        <authorList>
            <person name="Feng X."/>
        </authorList>
    </citation>
    <scope>NUCLEOTIDE SEQUENCE</scope>
    <source>
        <strain evidence="2">NFK12</strain>
    </source>
</reference>
<dbReference type="EMBL" id="JACYFG010000038">
    <property type="protein sequence ID" value="MBD5780960.1"/>
    <property type="molecule type" value="Genomic_DNA"/>
</dbReference>
<dbReference type="Pfam" id="PF05016">
    <property type="entry name" value="ParE_toxin"/>
    <property type="match status" value="1"/>
</dbReference>
<sequence length="109" mass="12958">MERAEERAGSRVVGLIFHRLVQQDLRVVLRYYEKEGGSALADRFFRELDTLVHEIENHPTRFHKVAGNLRRADLERFPYHLLFTEGTKGIRVLVLRHHRRNPNFGIQRK</sequence>
<keyword evidence="1" id="KW-1277">Toxin-antitoxin system</keyword>
<comment type="caution">
    <text evidence="2">The sequence shown here is derived from an EMBL/GenBank/DDBJ whole genome shotgun (WGS) entry which is preliminary data.</text>
</comment>
<keyword evidence="3" id="KW-1185">Reference proteome</keyword>
<dbReference type="Gene3D" id="3.30.2310.20">
    <property type="entry name" value="RelE-like"/>
    <property type="match status" value="1"/>
</dbReference>